<reference evidence="2" key="1">
    <citation type="submission" date="2022-08" db="EMBL/GenBank/DDBJ databases">
        <title>Alicyclobacillus dauci DSM2870, complete genome.</title>
        <authorList>
            <person name="Wang Q."/>
            <person name="Cai R."/>
            <person name="Wang Z."/>
        </authorList>
    </citation>
    <scope>NUCLEOTIDE SEQUENCE</scope>
    <source>
        <strain evidence="2">DSM 28700</strain>
    </source>
</reference>
<dbReference type="RefSeq" id="WP_268042980.1">
    <property type="nucleotide sequence ID" value="NZ_CP104064.1"/>
</dbReference>
<dbReference type="InterPro" id="IPR050266">
    <property type="entry name" value="AB_hydrolase_sf"/>
</dbReference>
<dbReference type="EMBL" id="CP104064">
    <property type="protein sequence ID" value="WAH35698.1"/>
    <property type="molecule type" value="Genomic_DNA"/>
</dbReference>
<dbReference type="PRINTS" id="PR00111">
    <property type="entry name" value="ABHYDROLASE"/>
</dbReference>
<proteinExistence type="predicted"/>
<dbReference type="InterPro" id="IPR029058">
    <property type="entry name" value="AB_hydrolase_fold"/>
</dbReference>
<dbReference type="Pfam" id="PF00561">
    <property type="entry name" value="Abhydrolase_1"/>
    <property type="match status" value="1"/>
</dbReference>
<dbReference type="Proteomes" id="UP001164803">
    <property type="component" value="Chromosome"/>
</dbReference>
<accession>A0ABY6YZF8</accession>
<dbReference type="Gene3D" id="3.40.50.1820">
    <property type="entry name" value="alpha/beta hydrolase"/>
    <property type="match status" value="1"/>
</dbReference>
<organism evidence="2 3">
    <name type="scientific">Alicyclobacillus dauci</name>
    <dbReference type="NCBI Taxonomy" id="1475485"/>
    <lineage>
        <taxon>Bacteria</taxon>
        <taxon>Bacillati</taxon>
        <taxon>Bacillota</taxon>
        <taxon>Bacilli</taxon>
        <taxon>Bacillales</taxon>
        <taxon>Alicyclobacillaceae</taxon>
        <taxon>Alicyclobacillus</taxon>
    </lineage>
</organism>
<evidence type="ECO:0000259" key="1">
    <source>
        <dbReference type="Pfam" id="PF00561"/>
    </source>
</evidence>
<dbReference type="GO" id="GO:0016787">
    <property type="term" value="F:hydrolase activity"/>
    <property type="evidence" value="ECO:0007669"/>
    <property type="project" value="UniProtKB-KW"/>
</dbReference>
<sequence>MTSQLVQRQVTLSHGTTNYWECGTGEPVILLHGVGFWTGGDYWAQNMEALGESYHVYAPDFVGWGTGDRLDVEYSFAYLVDFVREFQDTLGISSAHIIGHSMGGWVASLFGYESPNRVRTLTLVASGGMSTRTLSTMTTFEAPAYEDIMRHALATIEGAQESTVTDAVDRWYQRTKHPGALDSYRKILSHMNNPVHRARYNLLRRLPQVKLRTLIVWGSEDNVNPLNMGEQMHELIDGSEFVVLPCGHYIPSEAPQAFNQEVLHFLRKNSQNGDVIDDHRKQVNHSR</sequence>
<keyword evidence="3" id="KW-1185">Reference proteome</keyword>
<feature type="domain" description="AB hydrolase-1" evidence="1">
    <location>
        <begin position="27"/>
        <end position="254"/>
    </location>
</feature>
<gene>
    <name evidence="2" type="ORF">NZD86_15635</name>
</gene>
<dbReference type="InterPro" id="IPR000073">
    <property type="entry name" value="AB_hydrolase_1"/>
</dbReference>
<dbReference type="SUPFAM" id="SSF53474">
    <property type="entry name" value="alpha/beta-Hydrolases"/>
    <property type="match status" value="1"/>
</dbReference>
<keyword evidence="2" id="KW-0378">Hydrolase</keyword>
<evidence type="ECO:0000313" key="2">
    <source>
        <dbReference type="EMBL" id="WAH35698.1"/>
    </source>
</evidence>
<name>A0ABY6YZF8_9BACL</name>
<dbReference type="PANTHER" id="PTHR43798">
    <property type="entry name" value="MONOACYLGLYCEROL LIPASE"/>
    <property type="match status" value="1"/>
</dbReference>
<evidence type="ECO:0000313" key="3">
    <source>
        <dbReference type="Proteomes" id="UP001164803"/>
    </source>
</evidence>
<protein>
    <submittedName>
        <fullName evidence="2">Alpha/beta fold hydrolase</fullName>
    </submittedName>
</protein>
<dbReference type="PANTHER" id="PTHR43798:SF33">
    <property type="entry name" value="HYDROLASE, PUTATIVE (AFU_ORTHOLOGUE AFUA_2G14860)-RELATED"/>
    <property type="match status" value="1"/>
</dbReference>